<dbReference type="InterPro" id="IPR001128">
    <property type="entry name" value="Cyt_P450"/>
</dbReference>
<feature type="binding site" description="axial binding residue" evidence="7">
    <location>
        <position position="309"/>
    </location>
    <ligand>
        <name>heme</name>
        <dbReference type="ChEBI" id="CHEBI:30413"/>
    </ligand>
    <ligandPart>
        <name>Fe</name>
        <dbReference type="ChEBI" id="CHEBI:18248"/>
    </ligandPart>
</feature>
<keyword evidence="6 8" id="KW-0503">Monooxygenase</keyword>
<evidence type="ECO:0000256" key="5">
    <source>
        <dbReference type="ARBA" id="ARBA00023004"/>
    </source>
</evidence>
<proteinExistence type="inferred from homology"/>
<dbReference type="PRINTS" id="PR00385">
    <property type="entry name" value="P450"/>
</dbReference>
<evidence type="ECO:0000313" key="9">
    <source>
        <dbReference type="EMBL" id="KAI8575217.1"/>
    </source>
</evidence>
<dbReference type="RefSeq" id="XP_051440221.1">
    <property type="nucleotide sequence ID" value="XM_051592535.1"/>
</dbReference>
<dbReference type="Proteomes" id="UP001206595">
    <property type="component" value="Unassembled WGS sequence"/>
</dbReference>
<evidence type="ECO:0000256" key="6">
    <source>
        <dbReference type="ARBA" id="ARBA00023033"/>
    </source>
</evidence>
<dbReference type="InterPro" id="IPR036396">
    <property type="entry name" value="Cyt_P450_sf"/>
</dbReference>
<reference evidence="9" key="2">
    <citation type="journal article" date="2022" name="Proc. Natl. Acad. Sci. U.S.A.">
        <title>Diploid-dominant life cycles characterize the early evolution of Fungi.</title>
        <authorList>
            <person name="Amses K.R."/>
            <person name="Simmons D.R."/>
            <person name="Longcore J.E."/>
            <person name="Mondo S.J."/>
            <person name="Seto K."/>
            <person name="Jeronimo G.H."/>
            <person name="Bonds A.E."/>
            <person name="Quandt C.A."/>
            <person name="Davis W.J."/>
            <person name="Chang Y."/>
            <person name="Federici B.A."/>
            <person name="Kuo A."/>
            <person name="LaButti K."/>
            <person name="Pangilinan J."/>
            <person name="Andreopoulos W."/>
            <person name="Tritt A."/>
            <person name="Riley R."/>
            <person name="Hundley H."/>
            <person name="Johnson J."/>
            <person name="Lipzen A."/>
            <person name="Barry K."/>
            <person name="Lang B.F."/>
            <person name="Cuomo C.A."/>
            <person name="Buchler N.E."/>
            <person name="Grigoriev I.V."/>
            <person name="Spatafora J.W."/>
            <person name="Stajich J.E."/>
            <person name="James T.Y."/>
        </authorList>
    </citation>
    <scope>NUCLEOTIDE SEQUENCE</scope>
    <source>
        <strain evidence="9">AG</strain>
    </source>
</reference>
<name>A0AAD5E1V1_UMBRA</name>
<gene>
    <name evidence="9" type="ORF">K450DRAFT_262785</name>
</gene>
<sequence>MPVMMFGRQCERMMVAFEKEEDGLVSIDVPKFLQRFTLDIIGLAAFDYDFEALDNPDNEKVKMYNEIIKGTQNPIYFFFPILEKYFLWVIPKRRALHRKMDEMNTIFFSIIDRKRKTLASNKHNIEEGEKDLLTLMLEANEDTGNPQHQLSDVELRDNLAAFFLAGHDTTSNALSFALYYLAVNQHVQGKAREEAIRILGDGDDIVYPSAQQCSDMKYIYMVVKETLRMSGPAQNTLPRQSNRDTELAGTFIPKGASLIADIFVMHHDPSVWKDPEAFFPERFAPGGESESKAGQGLSWAPFGSGSRQCIGMNFSLAEQKVALSMLLRKFTWTLPGNSTIEHHIVIGGGVGIISPEELHLKFMKRF</sequence>
<evidence type="ECO:0000256" key="3">
    <source>
        <dbReference type="ARBA" id="ARBA00022723"/>
    </source>
</evidence>
<keyword evidence="10" id="KW-1185">Reference proteome</keyword>
<evidence type="ECO:0000256" key="2">
    <source>
        <dbReference type="ARBA" id="ARBA00022617"/>
    </source>
</evidence>
<dbReference type="InterPro" id="IPR050196">
    <property type="entry name" value="Cytochrome_P450_Monoox"/>
</dbReference>
<accession>A0AAD5E1V1</accession>
<evidence type="ECO:0000313" key="10">
    <source>
        <dbReference type="Proteomes" id="UP001206595"/>
    </source>
</evidence>
<dbReference type="GO" id="GO:0020037">
    <property type="term" value="F:heme binding"/>
    <property type="evidence" value="ECO:0007669"/>
    <property type="project" value="InterPro"/>
</dbReference>
<comment type="cofactor">
    <cofactor evidence="7">
        <name>heme</name>
        <dbReference type="ChEBI" id="CHEBI:30413"/>
    </cofactor>
</comment>
<evidence type="ECO:0000256" key="1">
    <source>
        <dbReference type="ARBA" id="ARBA00010617"/>
    </source>
</evidence>
<keyword evidence="4 8" id="KW-0560">Oxidoreductase</keyword>
<dbReference type="PRINTS" id="PR00463">
    <property type="entry name" value="EP450I"/>
</dbReference>
<protein>
    <recommendedName>
        <fullName evidence="11">Cytochrome P450</fullName>
    </recommendedName>
</protein>
<comment type="similarity">
    <text evidence="1 8">Belongs to the cytochrome P450 family.</text>
</comment>
<keyword evidence="5 7" id="KW-0408">Iron</keyword>
<keyword evidence="3 7" id="KW-0479">Metal-binding</keyword>
<dbReference type="SUPFAM" id="SSF48264">
    <property type="entry name" value="Cytochrome P450"/>
    <property type="match status" value="1"/>
</dbReference>
<dbReference type="PROSITE" id="PS00086">
    <property type="entry name" value="CYTOCHROME_P450"/>
    <property type="match status" value="1"/>
</dbReference>
<dbReference type="GeneID" id="75917877"/>
<keyword evidence="2 7" id="KW-0349">Heme</keyword>
<dbReference type="GO" id="GO:0016705">
    <property type="term" value="F:oxidoreductase activity, acting on paired donors, with incorporation or reduction of molecular oxygen"/>
    <property type="evidence" value="ECO:0007669"/>
    <property type="project" value="InterPro"/>
</dbReference>
<reference evidence="9" key="1">
    <citation type="submission" date="2021-06" db="EMBL/GenBank/DDBJ databases">
        <authorList>
            <consortium name="DOE Joint Genome Institute"/>
            <person name="Mondo S.J."/>
            <person name="Amses K.R."/>
            <person name="Simmons D.R."/>
            <person name="Longcore J.E."/>
            <person name="Seto K."/>
            <person name="Alves G.H."/>
            <person name="Bonds A.E."/>
            <person name="Quandt C.A."/>
            <person name="Davis W.J."/>
            <person name="Chang Y."/>
            <person name="Letcher P.M."/>
            <person name="Powell M.J."/>
            <person name="Kuo A."/>
            <person name="Labutti K."/>
            <person name="Pangilinan J."/>
            <person name="Andreopoulos W."/>
            <person name="Tritt A."/>
            <person name="Riley R."/>
            <person name="Hundley H."/>
            <person name="Johnson J."/>
            <person name="Lipzen A."/>
            <person name="Barry K."/>
            <person name="Berbee M.L."/>
            <person name="Buchler N.E."/>
            <person name="Grigoriev I.V."/>
            <person name="Spatafora J.W."/>
            <person name="Stajich J.E."/>
            <person name="James T.Y."/>
        </authorList>
    </citation>
    <scope>NUCLEOTIDE SEQUENCE</scope>
    <source>
        <strain evidence="9">AG</strain>
    </source>
</reference>
<comment type="caution">
    <text evidence="9">The sequence shown here is derived from an EMBL/GenBank/DDBJ whole genome shotgun (WGS) entry which is preliminary data.</text>
</comment>
<dbReference type="Pfam" id="PF00067">
    <property type="entry name" value="p450"/>
    <property type="match status" value="1"/>
</dbReference>
<dbReference type="PANTHER" id="PTHR24291:SF50">
    <property type="entry name" value="BIFUNCTIONAL ALBAFLAVENONE MONOOXYGENASE_TERPENE SYNTHASE"/>
    <property type="match status" value="1"/>
</dbReference>
<dbReference type="InterPro" id="IPR002401">
    <property type="entry name" value="Cyt_P450_E_grp-I"/>
</dbReference>
<dbReference type="Gene3D" id="1.10.630.10">
    <property type="entry name" value="Cytochrome P450"/>
    <property type="match status" value="1"/>
</dbReference>
<dbReference type="InterPro" id="IPR017972">
    <property type="entry name" value="Cyt_P450_CS"/>
</dbReference>
<organism evidence="9 10">
    <name type="scientific">Umbelopsis ramanniana AG</name>
    <dbReference type="NCBI Taxonomy" id="1314678"/>
    <lineage>
        <taxon>Eukaryota</taxon>
        <taxon>Fungi</taxon>
        <taxon>Fungi incertae sedis</taxon>
        <taxon>Mucoromycota</taxon>
        <taxon>Mucoromycotina</taxon>
        <taxon>Umbelopsidomycetes</taxon>
        <taxon>Umbelopsidales</taxon>
        <taxon>Umbelopsidaceae</taxon>
        <taxon>Umbelopsis</taxon>
    </lineage>
</organism>
<dbReference type="GO" id="GO:0005506">
    <property type="term" value="F:iron ion binding"/>
    <property type="evidence" value="ECO:0007669"/>
    <property type="project" value="InterPro"/>
</dbReference>
<evidence type="ECO:0008006" key="11">
    <source>
        <dbReference type="Google" id="ProtNLM"/>
    </source>
</evidence>
<dbReference type="EMBL" id="MU620992">
    <property type="protein sequence ID" value="KAI8575217.1"/>
    <property type="molecule type" value="Genomic_DNA"/>
</dbReference>
<evidence type="ECO:0000256" key="7">
    <source>
        <dbReference type="PIRSR" id="PIRSR602401-1"/>
    </source>
</evidence>
<dbReference type="AlphaFoldDB" id="A0AAD5E1V1"/>
<dbReference type="GO" id="GO:0004497">
    <property type="term" value="F:monooxygenase activity"/>
    <property type="evidence" value="ECO:0007669"/>
    <property type="project" value="UniProtKB-KW"/>
</dbReference>
<dbReference type="PANTHER" id="PTHR24291">
    <property type="entry name" value="CYTOCHROME P450 FAMILY 4"/>
    <property type="match status" value="1"/>
</dbReference>
<evidence type="ECO:0000256" key="4">
    <source>
        <dbReference type="ARBA" id="ARBA00023002"/>
    </source>
</evidence>
<evidence type="ECO:0000256" key="8">
    <source>
        <dbReference type="RuleBase" id="RU000461"/>
    </source>
</evidence>